<keyword evidence="1" id="KW-0677">Repeat</keyword>
<dbReference type="Pfam" id="PF24883">
    <property type="entry name" value="NPHP3_N"/>
    <property type="match status" value="1"/>
</dbReference>
<dbReference type="SUPFAM" id="SSF52540">
    <property type="entry name" value="P-loop containing nucleoside triphosphate hydrolases"/>
    <property type="match status" value="1"/>
</dbReference>
<feature type="repeat" description="ANK" evidence="2">
    <location>
        <begin position="1034"/>
        <end position="1062"/>
    </location>
</feature>
<dbReference type="InterPro" id="IPR029058">
    <property type="entry name" value="AB_hydrolase_fold"/>
</dbReference>
<dbReference type="SUPFAM" id="SSF48403">
    <property type="entry name" value="Ankyrin repeat"/>
    <property type="match status" value="1"/>
</dbReference>
<keyword evidence="2" id="KW-0040">ANK repeat</keyword>
<protein>
    <recommendedName>
        <fullName evidence="3">Nephrocystin 3-like N-terminal domain-containing protein</fullName>
    </recommendedName>
</protein>
<comment type="caution">
    <text evidence="4">The sequence shown here is derived from an EMBL/GenBank/DDBJ whole genome shotgun (WGS) entry which is preliminary data.</text>
</comment>
<dbReference type="InterPro" id="IPR036770">
    <property type="entry name" value="Ankyrin_rpt-contain_sf"/>
</dbReference>
<feature type="repeat" description="ANK" evidence="2">
    <location>
        <begin position="905"/>
        <end position="937"/>
    </location>
</feature>
<dbReference type="InterPro" id="IPR056884">
    <property type="entry name" value="NPHP3-like_N"/>
</dbReference>
<evidence type="ECO:0000259" key="3">
    <source>
        <dbReference type="Pfam" id="PF24883"/>
    </source>
</evidence>
<feature type="domain" description="Nephrocystin 3-like N-terminal" evidence="3">
    <location>
        <begin position="385"/>
        <end position="559"/>
    </location>
</feature>
<evidence type="ECO:0000313" key="4">
    <source>
        <dbReference type="EMBL" id="KAL3418862.1"/>
    </source>
</evidence>
<dbReference type="Pfam" id="PF12796">
    <property type="entry name" value="Ank_2"/>
    <property type="match status" value="2"/>
</dbReference>
<evidence type="ECO:0000256" key="2">
    <source>
        <dbReference type="PROSITE-ProRule" id="PRU00023"/>
    </source>
</evidence>
<dbReference type="InterPro" id="IPR027417">
    <property type="entry name" value="P-loop_NTPase"/>
</dbReference>
<dbReference type="Gene3D" id="1.25.40.20">
    <property type="entry name" value="Ankyrin repeat-containing domain"/>
    <property type="match status" value="2"/>
</dbReference>
<dbReference type="PROSITE" id="PS50088">
    <property type="entry name" value="ANK_REPEAT"/>
    <property type="match status" value="2"/>
</dbReference>
<dbReference type="SUPFAM" id="SSF53474">
    <property type="entry name" value="alpha/beta-Hydrolases"/>
    <property type="match status" value="1"/>
</dbReference>
<dbReference type="PROSITE" id="PS50297">
    <property type="entry name" value="ANK_REP_REGION"/>
    <property type="match status" value="2"/>
</dbReference>
<dbReference type="PANTHER" id="PTHR10039:SF5">
    <property type="entry name" value="NACHT DOMAIN-CONTAINING PROTEIN"/>
    <property type="match status" value="1"/>
</dbReference>
<name>A0ABR4P6C5_9HELO</name>
<keyword evidence="5" id="KW-1185">Reference proteome</keyword>
<gene>
    <name evidence="4" type="ORF">PVAG01_09083</name>
</gene>
<dbReference type="SMART" id="SM00248">
    <property type="entry name" value="ANK"/>
    <property type="match status" value="6"/>
</dbReference>
<dbReference type="Gene3D" id="3.40.50.1820">
    <property type="entry name" value="alpha/beta hydrolase"/>
    <property type="match status" value="1"/>
</dbReference>
<dbReference type="PRINTS" id="PR01415">
    <property type="entry name" value="ANKYRIN"/>
</dbReference>
<evidence type="ECO:0000313" key="5">
    <source>
        <dbReference type="Proteomes" id="UP001629113"/>
    </source>
</evidence>
<dbReference type="Proteomes" id="UP001629113">
    <property type="component" value="Unassembled WGS sequence"/>
</dbReference>
<reference evidence="4 5" key="1">
    <citation type="submission" date="2024-06" db="EMBL/GenBank/DDBJ databases">
        <title>Complete genome of Phlyctema vagabunda strain 19-DSS-EL-015.</title>
        <authorList>
            <person name="Fiorenzani C."/>
        </authorList>
    </citation>
    <scope>NUCLEOTIDE SEQUENCE [LARGE SCALE GENOMIC DNA]</scope>
    <source>
        <strain evidence="4 5">19-DSS-EL-015</strain>
    </source>
</reference>
<dbReference type="EMBL" id="JBFCZG010000008">
    <property type="protein sequence ID" value="KAL3418862.1"/>
    <property type="molecule type" value="Genomic_DNA"/>
</dbReference>
<dbReference type="PANTHER" id="PTHR10039">
    <property type="entry name" value="AMELOGENIN"/>
    <property type="match status" value="1"/>
</dbReference>
<dbReference type="InterPro" id="IPR002110">
    <property type="entry name" value="Ankyrin_rpt"/>
</dbReference>
<accession>A0ABR4P6C5</accession>
<sequence length="1245" mass="140562">MSISTARSAPTSVRNTGITVLHEPVQSDTLADIVFVHGLQGHPRRTWTWNCADNLSASTSWDSISIESRVEKNKKHFWSRKAKGDVKTQAVQPTEPNEQNDVFWPYHLLPKDCPKARILTWGYDSEVSKFFSGAASKNNIFAHSRGLLEDLSWERRQDSTRPLIFVAHSLGGIIVKDLLLRSNESNDLKHQDLCNSTIATLFLGTPHRGSAYADIGETMRHVVTIVGFDTANQNLRALEIDSALLENCDERFQKLRDRQKLHHEVHTFQEALGMKGTQFMSLNDKVVPDFSSSFPLENSKVTINANHMTMTKYSSREDGGYRKVVRKLQEPCERLQATKNTNDQVKAFFESPQLEQGIDEVCLNTLYFPQMNTREIEIQNTREHSCSWILDNKTYAGWINQGHGVLWVKGKPGSGKSTLMKKIFQIMKQDEKDGYTYLSFFVSRRGAELQNKELGLFRTLLHQLFKRFPGVGIDFQSLFEEKQKEGRCGTAWNWTLVELRQSFESALVDAARSRPFRVFIDALDELGTEPAQKVVSYLYSLNRNLLDQGSKASICFSCRHYPIFATHEGFEICVEDENHSDISQYVYEELSTQLVTSGQDSDQLNLEIEGLQSSITDRSSGVFLWASLVVPRIIEQFNNGNSLDVVYQILESIPSAIGDVYRQILEELKSSQNISQTLQLMQIVCLAVKPLSLEQLMLAIRFEGTFDAPYPDTHSEGYRTSLMRFSQRIVSLSGGLVEVKHHEKFGVVQPIHLSVNDFLLHDEFRCLSPDATENLIGQGHARLFRSCIRYIKFLKEHATSNFFSSSEDSLDKEALYPFRKYAAYCFNHAALANEFQTFDMYIEENFIEIDHEYIRMWTRISNKYSSSERCVPDLTMLHIGAIFKLDPLVRMLIRSGTNVDQQDMAGRRAIHYAASSNDLKIIKLLVDAGSSISQVDGGGECPMNDAAGGGATEAVEYFLDLGRLPDEITLVNAVRSQNLSTVQLLLRWKAPINFERKGHGNALFCAISTTNFQIVKLLLKDYTGTFPTQCLDEALHAAAGEHNISIVETLIQHGADVNSTGGRLGSVLLEAIEALDIEVVALLIKHGADTNKQGISHCPLEFLILCSQNRMFALTESRQDSIEVAIAKLLLERAADTDLNFLNTPQGPRPLRNRAIQALINKVHPSLYHYHRNAQEEDLVDLHRAVMSDIDATRDGYPSETGSSLHDSLSGHWSLQATEPSKPFLAKSKLSKSWRRKRYVLRSVS</sequence>
<evidence type="ECO:0000256" key="1">
    <source>
        <dbReference type="ARBA" id="ARBA00022737"/>
    </source>
</evidence>
<dbReference type="Gene3D" id="3.40.50.300">
    <property type="entry name" value="P-loop containing nucleotide triphosphate hydrolases"/>
    <property type="match status" value="1"/>
</dbReference>
<organism evidence="4 5">
    <name type="scientific">Phlyctema vagabunda</name>
    <dbReference type="NCBI Taxonomy" id="108571"/>
    <lineage>
        <taxon>Eukaryota</taxon>
        <taxon>Fungi</taxon>
        <taxon>Dikarya</taxon>
        <taxon>Ascomycota</taxon>
        <taxon>Pezizomycotina</taxon>
        <taxon>Leotiomycetes</taxon>
        <taxon>Helotiales</taxon>
        <taxon>Dermateaceae</taxon>
        <taxon>Phlyctema</taxon>
    </lineage>
</organism>
<proteinExistence type="predicted"/>